<name>A0A316AHY1_9BACT</name>
<accession>A0A316AHY1</accession>
<dbReference type="Pfam" id="PF11013">
    <property type="entry name" value="DUF2851"/>
    <property type="match status" value="1"/>
</dbReference>
<organism evidence="1 2">
    <name type="scientific">Dyadobacter jejuensis</name>
    <dbReference type="NCBI Taxonomy" id="1082580"/>
    <lineage>
        <taxon>Bacteria</taxon>
        <taxon>Pseudomonadati</taxon>
        <taxon>Bacteroidota</taxon>
        <taxon>Cytophagia</taxon>
        <taxon>Cytophagales</taxon>
        <taxon>Spirosomataceae</taxon>
        <taxon>Dyadobacter</taxon>
    </lineage>
</organism>
<dbReference type="RefSeq" id="WP_109675009.1">
    <property type="nucleotide sequence ID" value="NZ_QGDT01000007.1"/>
</dbReference>
<evidence type="ECO:0000313" key="2">
    <source>
        <dbReference type="Proteomes" id="UP000245880"/>
    </source>
</evidence>
<dbReference type="InterPro" id="IPR021272">
    <property type="entry name" value="DUF2851"/>
</dbReference>
<dbReference type="OrthoDB" id="1005072at2"/>
<protein>
    <submittedName>
        <fullName evidence="1">Uncharacterized protein DUF2851</fullName>
    </submittedName>
</protein>
<evidence type="ECO:0000313" key="1">
    <source>
        <dbReference type="EMBL" id="PWJ57345.1"/>
    </source>
</evidence>
<comment type="caution">
    <text evidence="1">The sequence shown here is derived from an EMBL/GenBank/DDBJ whole genome shotgun (WGS) entry which is preliminary data.</text>
</comment>
<keyword evidence="2" id="KW-1185">Reference proteome</keyword>
<dbReference type="Proteomes" id="UP000245880">
    <property type="component" value="Unassembled WGS sequence"/>
</dbReference>
<dbReference type="EMBL" id="QGDT01000007">
    <property type="protein sequence ID" value="PWJ57345.1"/>
    <property type="molecule type" value="Genomic_DNA"/>
</dbReference>
<proteinExistence type="predicted"/>
<sequence length="425" mass="48913">MNEEILSFIWQFQYFEKKELLTDEGQAITVHQIGQRNRTSGPDFSGARLALDQLLWVGDVEIHVNASDWHRHQHGPDHAYESVILHVVWNNDQPVARRDGTLIPTLTLNGLVRQSVITQYHQLVDSPLPIPCADQFEAVSSLEKLVMLDRVLLERLQKKADKILEIWTENLSDWEETVYQLLGQHFGFKLNEAPFARLCSLLPWRLIRQQKDRILPLEALLFGTAGLIPEHPSDDYGLSLQTEYAFLSKKYQLHTQMVPTEWKLLRLRPVGFPTIRIAQFAQYLAQSESLFTHFVNTPSLSKIQQMFHLKQSPYWVTHHQFEKTSTRPISFMGKESTNTLIINVVAPLLVAYGTTRKLPELIDRALLFLVSLPAENNRITRLWKTLDMNVGTAADSQALLEWHAQYCSQKKCLQCTVGAKLIERT</sequence>
<gene>
    <name evidence="1" type="ORF">CLV98_10752</name>
</gene>
<dbReference type="AlphaFoldDB" id="A0A316AHY1"/>
<reference evidence="1 2" key="1">
    <citation type="submission" date="2018-03" db="EMBL/GenBank/DDBJ databases">
        <title>Genomic Encyclopedia of Archaeal and Bacterial Type Strains, Phase II (KMG-II): from individual species to whole genera.</title>
        <authorList>
            <person name="Goeker M."/>
        </authorList>
    </citation>
    <scope>NUCLEOTIDE SEQUENCE [LARGE SCALE GENOMIC DNA]</scope>
    <source>
        <strain evidence="1 2">DSM 100346</strain>
    </source>
</reference>